<dbReference type="InterPro" id="IPR038332">
    <property type="entry name" value="PPE_sf"/>
</dbReference>
<evidence type="ECO:0000313" key="3">
    <source>
        <dbReference type="Proteomes" id="UP001500897"/>
    </source>
</evidence>
<reference evidence="2 3" key="1">
    <citation type="journal article" date="2019" name="Int. J. Syst. Evol. Microbiol.">
        <title>The Global Catalogue of Microorganisms (GCM) 10K type strain sequencing project: providing services to taxonomists for standard genome sequencing and annotation.</title>
        <authorList>
            <consortium name="The Broad Institute Genomics Platform"/>
            <consortium name="The Broad Institute Genome Sequencing Center for Infectious Disease"/>
            <person name="Wu L."/>
            <person name="Ma J."/>
        </authorList>
    </citation>
    <scope>NUCLEOTIDE SEQUENCE [LARGE SCALE GENOMIC DNA]</scope>
    <source>
        <strain evidence="2 3">JCM 14559</strain>
    </source>
</reference>
<feature type="region of interest" description="Disordered" evidence="1">
    <location>
        <begin position="1"/>
        <end position="21"/>
    </location>
</feature>
<proteinExistence type="predicted"/>
<evidence type="ECO:0008006" key="4">
    <source>
        <dbReference type="Google" id="ProtNLM"/>
    </source>
</evidence>
<comment type="caution">
    <text evidence="2">The sequence shown here is derived from an EMBL/GenBank/DDBJ whole genome shotgun (WGS) entry which is preliminary data.</text>
</comment>
<evidence type="ECO:0000313" key="2">
    <source>
        <dbReference type="EMBL" id="GAA2089406.1"/>
    </source>
</evidence>
<name>A0ABN2WF83_9ACTN</name>
<protein>
    <recommendedName>
        <fullName evidence="4">WXG100 family type VII secretion target</fullName>
    </recommendedName>
</protein>
<accession>A0ABN2WF83</accession>
<dbReference type="RefSeq" id="WP_344550744.1">
    <property type="nucleotide sequence ID" value="NZ_BAAANS010000005.1"/>
</dbReference>
<dbReference type="SUPFAM" id="SSF140459">
    <property type="entry name" value="PE/PPE dimer-like"/>
    <property type="match status" value="1"/>
</dbReference>
<keyword evidence="3" id="KW-1185">Reference proteome</keyword>
<sequence>MRPADGNDAPDGRWNASTPGHERLFDAPVTVARLRDCDPAAFGRAAEEWDRIATAAGEARFEAVDVLSTLQEGWSGEAAELGRRSLADLIDELSIAEREMEAARLTLSNTADGLALARRWMAEADDLAHRNGLAVEDDGTVRFPSRAGYANDPDARLEDRELSTAAGDVRNLVEAALSYAADVSDTAAHELDRIEKAVGYDRLDGWTERVVAEDLTAARDMRKVFSGAGGVLLPPDPYDRGAGAYDSEEPTQRDVKLKNTLGAGIVGMPFKAGDVNASAMMAHYLSGTGESVELDVEDMLRDVPDFRQSVDETLDGNLPGWEAQALAEYRRTGKPVALVKQTGWQPMSATPDSSQDWFYAVGSFHYNTQAKIEVKPPATPGGPPEVTVTYQTQVRDRYNWDSGKSTEVPGIGTVTDDDMQRLHRTGLAQEFDMGGNSDTRTRKL</sequence>
<dbReference type="Proteomes" id="UP001500897">
    <property type="component" value="Unassembled WGS sequence"/>
</dbReference>
<dbReference type="EMBL" id="BAAANS010000005">
    <property type="protein sequence ID" value="GAA2089406.1"/>
    <property type="molecule type" value="Genomic_DNA"/>
</dbReference>
<evidence type="ECO:0000256" key="1">
    <source>
        <dbReference type="SAM" id="MobiDB-lite"/>
    </source>
</evidence>
<organism evidence="2 3">
    <name type="scientific">Kitasatospora saccharophila</name>
    <dbReference type="NCBI Taxonomy" id="407973"/>
    <lineage>
        <taxon>Bacteria</taxon>
        <taxon>Bacillati</taxon>
        <taxon>Actinomycetota</taxon>
        <taxon>Actinomycetes</taxon>
        <taxon>Kitasatosporales</taxon>
        <taxon>Streptomycetaceae</taxon>
        <taxon>Kitasatospora</taxon>
    </lineage>
</organism>
<gene>
    <name evidence="2" type="ORF">GCM10009759_12270</name>
</gene>